<comment type="caution">
    <text evidence="1">The sequence shown here is derived from an EMBL/GenBank/DDBJ whole genome shotgun (WGS) entry which is preliminary data.</text>
</comment>
<organism evidence="1 2">
    <name type="scientific">Isoptericola halotolerans</name>
    <dbReference type="NCBI Taxonomy" id="300560"/>
    <lineage>
        <taxon>Bacteria</taxon>
        <taxon>Bacillati</taxon>
        <taxon>Actinomycetota</taxon>
        <taxon>Actinomycetes</taxon>
        <taxon>Micrococcales</taxon>
        <taxon>Promicromonosporaceae</taxon>
        <taxon>Isoptericola</taxon>
    </lineage>
</organism>
<evidence type="ECO:0000313" key="2">
    <source>
        <dbReference type="Proteomes" id="UP000757540"/>
    </source>
</evidence>
<dbReference type="Pfam" id="PF13181">
    <property type="entry name" value="TPR_8"/>
    <property type="match status" value="1"/>
</dbReference>
<accession>A0ABX1ZY40</accession>
<dbReference type="InterPro" id="IPR019734">
    <property type="entry name" value="TPR_rpt"/>
</dbReference>
<dbReference type="RefSeq" id="WP_171781819.1">
    <property type="nucleotide sequence ID" value="NZ_BAAAML010000002.1"/>
</dbReference>
<dbReference type="SUPFAM" id="SSF48452">
    <property type="entry name" value="TPR-like"/>
    <property type="match status" value="1"/>
</dbReference>
<sequence length="258" mass="28346">MTDEPEHLVRDIREALEGLPSQLAAALFDVANDLRRLDVRPDVVEAFYLAAIHHGENDSYLNLGNLYAENDDHAKALEAYRASWRHGDAKGAFMAAQALESEGSLEEARDAYTFAAVQFPEASYRLARVLDAMGEHERAAEVLEGSAESSWESAVDLALGASKPVEEAIALLERHRDRGESEVAVTLGLLYERAGRDADARETWRRAAETGDAFAATNLGLALDDDGDRTEAVTWWRFAAQRGDEKAAELLEDLATTD</sequence>
<evidence type="ECO:0000313" key="1">
    <source>
        <dbReference type="EMBL" id="NOV95530.1"/>
    </source>
</evidence>
<dbReference type="InterPro" id="IPR011990">
    <property type="entry name" value="TPR-like_helical_dom_sf"/>
</dbReference>
<proteinExistence type="predicted"/>
<dbReference type="Proteomes" id="UP000757540">
    <property type="component" value="Unassembled WGS sequence"/>
</dbReference>
<gene>
    <name evidence="1" type="ORF">HDG69_000083</name>
</gene>
<dbReference type="EMBL" id="JABEZU010000001">
    <property type="protein sequence ID" value="NOV95530.1"/>
    <property type="molecule type" value="Genomic_DNA"/>
</dbReference>
<name>A0ABX1ZY40_9MICO</name>
<protein>
    <submittedName>
        <fullName evidence="1">Tetratricopeptide (TPR) repeat protein</fullName>
    </submittedName>
</protein>
<keyword evidence="2" id="KW-1185">Reference proteome</keyword>
<reference evidence="1 2" key="1">
    <citation type="submission" date="2020-05" db="EMBL/GenBank/DDBJ databases">
        <title>Genomic Encyclopedia of Type Strains, Phase III (KMG-III): the genomes of soil and plant-associated and newly described type strains.</title>
        <authorList>
            <person name="Whitman W."/>
        </authorList>
    </citation>
    <scope>NUCLEOTIDE SEQUENCE [LARGE SCALE GENOMIC DNA]</scope>
    <source>
        <strain evidence="1 2">KCTC 19046</strain>
    </source>
</reference>
<dbReference type="Gene3D" id="1.25.40.10">
    <property type="entry name" value="Tetratricopeptide repeat domain"/>
    <property type="match status" value="2"/>
</dbReference>
<dbReference type="Pfam" id="PF13174">
    <property type="entry name" value="TPR_6"/>
    <property type="match status" value="1"/>
</dbReference>